<dbReference type="Gene3D" id="1.25.40.10">
    <property type="entry name" value="Tetratricopeptide repeat domain"/>
    <property type="match status" value="4"/>
</dbReference>
<dbReference type="InterPro" id="IPR011990">
    <property type="entry name" value="TPR-like_helical_dom_sf"/>
</dbReference>
<dbReference type="InterPro" id="IPR019734">
    <property type="entry name" value="TPR_rpt"/>
</dbReference>
<reference evidence="3" key="1">
    <citation type="submission" date="2021-04" db="EMBL/GenBank/DDBJ databases">
        <title>Phylogenetic analysis of Acidobacteriaceae.</title>
        <authorList>
            <person name="Qiu L."/>
            <person name="Zhang Q."/>
        </authorList>
    </citation>
    <scope>NUCLEOTIDE SEQUENCE</scope>
    <source>
        <strain evidence="3">DSM 25168</strain>
    </source>
</reference>
<dbReference type="EMBL" id="CP093313">
    <property type="protein sequence ID" value="UWZ82796.1"/>
    <property type="molecule type" value="Genomic_DNA"/>
</dbReference>
<organism evidence="3 4">
    <name type="scientific">Occallatibacter riparius</name>
    <dbReference type="NCBI Taxonomy" id="1002689"/>
    <lineage>
        <taxon>Bacteria</taxon>
        <taxon>Pseudomonadati</taxon>
        <taxon>Acidobacteriota</taxon>
        <taxon>Terriglobia</taxon>
        <taxon>Terriglobales</taxon>
        <taxon>Acidobacteriaceae</taxon>
        <taxon>Occallatibacter</taxon>
    </lineage>
</organism>
<evidence type="ECO:0000313" key="4">
    <source>
        <dbReference type="Proteomes" id="UP001059380"/>
    </source>
</evidence>
<dbReference type="Pfam" id="PF13432">
    <property type="entry name" value="TPR_16"/>
    <property type="match status" value="1"/>
</dbReference>
<keyword evidence="1" id="KW-0802">TPR repeat</keyword>
<evidence type="ECO:0000313" key="3">
    <source>
        <dbReference type="EMBL" id="UWZ82796.1"/>
    </source>
</evidence>
<dbReference type="Proteomes" id="UP001059380">
    <property type="component" value="Chromosome"/>
</dbReference>
<proteinExistence type="predicted"/>
<protein>
    <submittedName>
        <fullName evidence="3">Tetratricopeptide repeat protein</fullName>
    </submittedName>
</protein>
<sequence>MATLCRLANGFANTGNYAKAKLTYEEALRLEPGKARLVRDFAAAALNAKDTDTTERLLSSALSSTDAMSPAQQAEVHVLRGKLQLATKGRQADLNEFRSAVELEASCENIYELATAELAVAGPAAAERDYTHYRARCGNTPAVRIKIGRAYAINGAPDRALVEFRAAAVLDTHHPGVHYCIGAALLQASKSNFDAAEAELRKELLLHPNDRLSHAQLGHSAILRHNNAEAERDYRRAVALNPREASNFIELGQLLATSNRGPEAEPLLRKAIELTPDPSRNNYDIERAHFQLGRVLMKEGHQEEAQRELAIAADLLNRSRHQAEADLNGDSSSAANPLAVTRVPTEQEKSQVEAYVRGIAPLLASAYNNLGVHMANAGSLSLAASDFAAAARWNPTLSGVDANWGRAAYLAGEFAEAVAPLERAVRAHPGESELSSMLELSRQRASPTNRP</sequence>
<dbReference type="PANTHER" id="PTHR12558">
    <property type="entry name" value="CELL DIVISION CYCLE 16,23,27"/>
    <property type="match status" value="1"/>
</dbReference>
<gene>
    <name evidence="3" type="ORF">MOP44_19765</name>
</gene>
<dbReference type="KEGG" id="orp:MOP44_19765"/>
<dbReference type="RefSeq" id="WP_260792023.1">
    <property type="nucleotide sequence ID" value="NZ_CP093313.1"/>
</dbReference>
<dbReference type="SMART" id="SM00028">
    <property type="entry name" value="TPR"/>
    <property type="match status" value="8"/>
</dbReference>
<dbReference type="AlphaFoldDB" id="A0A9J7BIN7"/>
<keyword evidence="4" id="KW-1185">Reference proteome</keyword>
<name>A0A9J7BIN7_9BACT</name>
<dbReference type="Pfam" id="PF13181">
    <property type="entry name" value="TPR_8"/>
    <property type="match status" value="1"/>
</dbReference>
<feature type="repeat" description="TPR" evidence="1">
    <location>
        <begin position="245"/>
        <end position="278"/>
    </location>
</feature>
<feature type="region of interest" description="Disordered" evidence="2">
    <location>
        <begin position="430"/>
        <end position="451"/>
    </location>
</feature>
<evidence type="ECO:0000256" key="2">
    <source>
        <dbReference type="SAM" id="MobiDB-lite"/>
    </source>
</evidence>
<dbReference type="PANTHER" id="PTHR12558:SF13">
    <property type="entry name" value="CELL DIVISION CYCLE PROTEIN 27 HOMOLOG"/>
    <property type="match status" value="1"/>
</dbReference>
<dbReference type="SUPFAM" id="SSF48452">
    <property type="entry name" value="TPR-like"/>
    <property type="match status" value="3"/>
</dbReference>
<evidence type="ECO:0000256" key="1">
    <source>
        <dbReference type="PROSITE-ProRule" id="PRU00339"/>
    </source>
</evidence>
<accession>A0A9J7BIN7</accession>
<dbReference type="PROSITE" id="PS50005">
    <property type="entry name" value="TPR"/>
    <property type="match status" value="1"/>
</dbReference>